<dbReference type="Gene3D" id="3.30.70.270">
    <property type="match status" value="1"/>
</dbReference>
<sequence>MRQGPSESFTDFGERLTRAIEVQVKNEGAREDILAEISFSNSNDLCCTAIMSLPLDPPPTLQDMLRVCQALEELVEEQLAKGHMVETTSPWNLPVFVIRKPEKDKWRLLQDLRRINNVIEDMDSLQPGMPTLTMLPQNWKLAVIDTKDCFFQIPLHPDDAPCFAFSVPTINREAPRKRYHWRVLPQEMKMSPVICQWYVASLLCPVRVATEKAIIHPSLYG</sequence>
<dbReference type="SUPFAM" id="SSF47353">
    <property type="entry name" value="Retrovirus capsid dimerization domain-like"/>
    <property type="match status" value="1"/>
</dbReference>
<gene>
    <name evidence="10" type="ORF">DUI87_18597</name>
</gene>
<name>A0A3M0JWQ5_HIRRU</name>
<dbReference type="Pfam" id="PF19317">
    <property type="entry name" value="Gag_p24_C"/>
    <property type="match status" value="1"/>
</dbReference>
<comment type="similarity">
    <text evidence="1">Belongs to the beta type-B retroviral polymerase family. HERV class-II K(HML-2) pol subfamily.</text>
</comment>
<dbReference type="EC" id="3.1.26.4" evidence="2"/>
<dbReference type="InterPro" id="IPR043128">
    <property type="entry name" value="Rev_trsase/Diguanyl_cyclase"/>
</dbReference>
<evidence type="ECO:0000256" key="6">
    <source>
        <dbReference type="ARBA" id="ARBA00022759"/>
    </source>
</evidence>
<evidence type="ECO:0000256" key="5">
    <source>
        <dbReference type="ARBA" id="ARBA00022722"/>
    </source>
</evidence>
<reference evidence="10 11" key="1">
    <citation type="submission" date="2018-07" db="EMBL/GenBank/DDBJ databases">
        <title>A high quality draft genome assembly of the barn swallow (H. rustica rustica).</title>
        <authorList>
            <person name="Formenti G."/>
            <person name="Chiara M."/>
            <person name="Poveda L."/>
            <person name="Francoijs K.-J."/>
            <person name="Bonisoli-Alquati A."/>
            <person name="Canova L."/>
            <person name="Gianfranceschi L."/>
            <person name="Horner D.S."/>
            <person name="Saino N."/>
        </authorList>
    </citation>
    <scope>NUCLEOTIDE SEQUENCE [LARGE SCALE GENOMIC DNA]</scope>
    <source>
        <strain evidence="10">Chelidonia</strain>
        <tissue evidence="10">Blood</tissue>
    </source>
</reference>
<evidence type="ECO:0000256" key="3">
    <source>
        <dbReference type="ARBA" id="ARBA00022679"/>
    </source>
</evidence>
<dbReference type="InterPro" id="IPR008916">
    <property type="entry name" value="Retrov_capsid_C"/>
</dbReference>
<dbReference type="InterPro" id="IPR000477">
    <property type="entry name" value="RT_dom"/>
</dbReference>
<proteinExistence type="inferred from homology"/>
<dbReference type="OrthoDB" id="6773263at2759"/>
<protein>
    <recommendedName>
        <fullName evidence="2">ribonuclease H</fullName>
        <ecNumber evidence="2">3.1.26.4</ecNumber>
    </recommendedName>
</protein>
<evidence type="ECO:0000256" key="7">
    <source>
        <dbReference type="ARBA" id="ARBA00022801"/>
    </source>
</evidence>
<keyword evidence="7" id="KW-0378">Hydrolase</keyword>
<dbReference type="Proteomes" id="UP000269221">
    <property type="component" value="Unassembled WGS sequence"/>
</dbReference>
<dbReference type="Pfam" id="PF00078">
    <property type="entry name" value="RVT_1"/>
    <property type="match status" value="1"/>
</dbReference>
<evidence type="ECO:0000256" key="2">
    <source>
        <dbReference type="ARBA" id="ARBA00012180"/>
    </source>
</evidence>
<dbReference type="GO" id="GO:0003964">
    <property type="term" value="F:RNA-directed DNA polymerase activity"/>
    <property type="evidence" value="ECO:0007669"/>
    <property type="project" value="UniProtKB-KW"/>
</dbReference>
<dbReference type="SUPFAM" id="SSF56672">
    <property type="entry name" value="DNA/RNA polymerases"/>
    <property type="match status" value="1"/>
</dbReference>
<dbReference type="PANTHER" id="PTHR41694">
    <property type="entry name" value="ENDOGENOUS RETROVIRUS GROUP K MEMBER POL PROTEIN"/>
    <property type="match status" value="1"/>
</dbReference>
<evidence type="ECO:0000313" key="10">
    <source>
        <dbReference type="EMBL" id="RMC05406.1"/>
    </source>
</evidence>
<comment type="caution">
    <text evidence="10">The sequence shown here is derived from an EMBL/GenBank/DDBJ whole genome shotgun (WGS) entry which is preliminary data.</text>
</comment>
<dbReference type="InterPro" id="IPR045345">
    <property type="entry name" value="Gag_p24_C"/>
</dbReference>
<dbReference type="PANTHER" id="PTHR41694:SF3">
    <property type="entry name" value="RNA-DIRECTED DNA POLYMERASE-RELATED"/>
    <property type="match status" value="1"/>
</dbReference>
<accession>A0A3M0JWQ5</accession>
<dbReference type="GO" id="GO:0035613">
    <property type="term" value="F:RNA stem-loop binding"/>
    <property type="evidence" value="ECO:0007669"/>
    <property type="project" value="TreeGrafter"/>
</dbReference>
<feature type="domain" description="Reverse transcriptase" evidence="9">
    <location>
        <begin position="79"/>
        <end position="221"/>
    </location>
</feature>
<dbReference type="EMBL" id="QRBI01000123">
    <property type="protein sequence ID" value="RMC05406.1"/>
    <property type="molecule type" value="Genomic_DNA"/>
</dbReference>
<keyword evidence="4" id="KW-0548">Nucleotidyltransferase</keyword>
<keyword evidence="8" id="KW-0695">RNA-directed DNA polymerase</keyword>
<dbReference type="PROSITE" id="PS50878">
    <property type="entry name" value="RT_POL"/>
    <property type="match status" value="1"/>
</dbReference>
<keyword evidence="5" id="KW-0540">Nuclease</keyword>
<evidence type="ECO:0000256" key="4">
    <source>
        <dbReference type="ARBA" id="ARBA00022695"/>
    </source>
</evidence>
<keyword evidence="3" id="KW-0808">Transferase</keyword>
<keyword evidence="6" id="KW-0255">Endonuclease</keyword>
<evidence type="ECO:0000259" key="9">
    <source>
        <dbReference type="PROSITE" id="PS50878"/>
    </source>
</evidence>
<dbReference type="InterPro" id="IPR043502">
    <property type="entry name" value="DNA/RNA_pol_sf"/>
</dbReference>
<dbReference type="GO" id="GO:0004523">
    <property type="term" value="F:RNA-DNA hybrid ribonuclease activity"/>
    <property type="evidence" value="ECO:0007669"/>
    <property type="project" value="UniProtKB-EC"/>
</dbReference>
<organism evidence="10 11">
    <name type="scientific">Hirundo rustica rustica</name>
    <dbReference type="NCBI Taxonomy" id="333673"/>
    <lineage>
        <taxon>Eukaryota</taxon>
        <taxon>Metazoa</taxon>
        <taxon>Chordata</taxon>
        <taxon>Craniata</taxon>
        <taxon>Vertebrata</taxon>
        <taxon>Euteleostomi</taxon>
        <taxon>Archelosauria</taxon>
        <taxon>Archosauria</taxon>
        <taxon>Dinosauria</taxon>
        <taxon>Saurischia</taxon>
        <taxon>Theropoda</taxon>
        <taxon>Coelurosauria</taxon>
        <taxon>Aves</taxon>
        <taxon>Neognathae</taxon>
        <taxon>Neoaves</taxon>
        <taxon>Telluraves</taxon>
        <taxon>Australaves</taxon>
        <taxon>Passeriformes</taxon>
        <taxon>Sylvioidea</taxon>
        <taxon>Hirundinidae</taxon>
        <taxon>Hirundo</taxon>
    </lineage>
</organism>
<dbReference type="AlphaFoldDB" id="A0A3M0JWQ5"/>
<dbReference type="Gene3D" id="1.10.1200.30">
    <property type="match status" value="1"/>
</dbReference>
<evidence type="ECO:0000313" key="11">
    <source>
        <dbReference type="Proteomes" id="UP000269221"/>
    </source>
</evidence>
<evidence type="ECO:0000256" key="1">
    <source>
        <dbReference type="ARBA" id="ARBA00010879"/>
    </source>
</evidence>
<dbReference type="Gene3D" id="3.10.10.10">
    <property type="entry name" value="HIV Type 1 Reverse Transcriptase, subunit A, domain 1"/>
    <property type="match status" value="1"/>
</dbReference>
<evidence type="ECO:0000256" key="8">
    <source>
        <dbReference type="ARBA" id="ARBA00022918"/>
    </source>
</evidence>
<keyword evidence="11" id="KW-1185">Reference proteome</keyword>